<keyword evidence="4" id="KW-1185">Reference proteome</keyword>
<protein>
    <recommendedName>
        <fullName evidence="2">B box-type domain-containing protein</fullName>
    </recommendedName>
</protein>
<dbReference type="PANTHER" id="PTHR25462">
    <property type="entry name" value="BONUS, ISOFORM C-RELATED"/>
    <property type="match status" value="1"/>
</dbReference>
<evidence type="ECO:0000256" key="1">
    <source>
        <dbReference type="PROSITE-ProRule" id="PRU00024"/>
    </source>
</evidence>
<gene>
    <name evidence="3" type="ORF">MGAL_10B034499</name>
</gene>
<dbReference type="AlphaFoldDB" id="A0A8B6F257"/>
<dbReference type="SUPFAM" id="SSF57845">
    <property type="entry name" value="B-box zinc-binding domain"/>
    <property type="match status" value="1"/>
</dbReference>
<keyword evidence="1" id="KW-0479">Metal-binding</keyword>
<dbReference type="Proteomes" id="UP000596742">
    <property type="component" value="Unassembled WGS sequence"/>
</dbReference>
<comment type="caution">
    <text evidence="3">The sequence shown here is derived from an EMBL/GenBank/DDBJ whole genome shotgun (WGS) entry which is preliminary data.</text>
</comment>
<dbReference type="PANTHER" id="PTHR25462:SF296">
    <property type="entry name" value="MEIOTIC P26, ISOFORM F"/>
    <property type="match status" value="1"/>
</dbReference>
<feature type="domain" description="B box-type" evidence="2">
    <location>
        <begin position="2"/>
        <end position="50"/>
    </location>
</feature>
<dbReference type="InterPro" id="IPR047153">
    <property type="entry name" value="TRIM45/56/19-like"/>
</dbReference>
<dbReference type="GO" id="GO:0008270">
    <property type="term" value="F:zinc ion binding"/>
    <property type="evidence" value="ECO:0007669"/>
    <property type="project" value="UniProtKB-KW"/>
</dbReference>
<name>A0A8B6F257_MYTGA</name>
<evidence type="ECO:0000313" key="4">
    <source>
        <dbReference type="Proteomes" id="UP000596742"/>
    </source>
</evidence>
<keyword evidence="1" id="KW-0862">Zinc</keyword>
<organism evidence="3 4">
    <name type="scientific">Mytilus galloprovincialis</name>
    <name type="common">Mediterranean mussel</name>
    <dbReference type="NCBI Taxonomy" id="29158"/>
    <lineage>
        <taxon>Eukaryota</taxon>
        <taxon>Metazoa</taxon>
        <taxon>Spiralia</taxon>
        <taxon>Lophotrochozoa</taxon>
        <taxon>Mollusca</taxon>
        <taxon>Bivalvia</taxon>
        <taxon>Autobranchia</taxon>
        <taxon>Pteriomorphia</taxon>
        <taxon>Mytilida</taxon>
        <taxon>Mytiloidea</taxon>
        <taxon>Mytilidae</taxon>
        <taxon>Mytilinae</taxon>
        <taxon>Mytilus</taxon>
    </lineage>
</organism>
<evidence type="ECO:0000259" key="2">
    <source>
        <dbReference type="PROSITE" id="PS50119"/>
    </source>
</evidence>
<reference evidence="3" key="1">
    <citation type="submission" date="2018-11" db="EMBL/GenBank/DDBJ databases">
        <authorList>
            <person name="Alioto T."/>
            <person name="Alioto T."/>
        </authorList>
    </citation>
    <scope>NUCLEOTIDE SEQUENCE</scope>
</reference>
<keyword evidence="1" id="KW-0863">Zinc-finger</keyword>
<evidence type="ECO:0000313" key="3">
    <source>
        <dbReference type="EMBL" id="VDI43463.1"/>
    </source>
</evidence>
<dbReference type="PROSITE" id="PS50119">
    <property type="entry name" value="ZF_BBOX"/>
    <property type="match status" value="1"/>
</dbReference>
<dbReference type="InterPro" id="IPR000315">
    <property type="entry name" value="Znf_B-box"/>
</dbReference>
<dbReference type="Pfam" id="PF00643">
    <property type="entry name" value="zf-B_box"/>
    <property type="match status" value="1"/>
</dbReference>
<accession>A0A8B6F257</accession>
<dbReference type="CDD" id="cd19756">
    <property type="entry name" value="Bbox2"/>
    <property type="match status" value="1"/>
</dbReference>
<dbReference type="EMBL" id="UYJE01006151">
    <property type="protein sequence ID" value="VDI43463.1"/>
    <property type="molecule type" value="Genomic_DNA"/>
</dbReference>
<sequence length="154" mass="17384">MAGIELCKCCLRENEEEVADQWCNDCSEAVCQNCGKAHRRFAVAHHVILFTDAPASRKIIPKQCILHENKKLILFCVGHDKLICHACLSENHGKCKNMLEIEKAANGIKGSATINDMKDRMKKMTSVLEKIQIENDQQMSKISKSKESTVDHMK</sequence>
<dbReference type="Gene3D" id="3.30.160.60">
    <property type="entry name" value="Classic Zinc Finger"/>
    <property type="match status" value="1"/>
</dbReference>
<proteinExistence type="predicted"/>
<dbReference type="OrthoDB" id="10066958at2759"/>